<evidence type="ECO:0000313" key="1">
    <source>
        <dbReference type="EMBL" id="JAP17235.1"/>
    </source>
</evidence>
<organism evidence="1">
    <name type="scientific">Solanum chacoense</name>
    <name type="common">Chaco potato</name>
    <dbReference type="NCBI Taxonomy" id="4108"/>
    <lineage>
        <taxon>Eukaryota</taxon>
        <taxon>Viridiplantae</taxon>
        <taxon>Streptophyta</taxon>
        <taxon>Embryophyta</taxon>
        <taxon>Tracheophyta</taxon>
        <taxon>Spermatophyta</taxon>
        <taxon>Magnoliopsida</taxon>
        <taxon>eudicotyledons</taxon>
        <taxon>Gunneridae</taxon>
        <taxon>Pentapetalae</taxon>
        <taxon>asterids</taxon>
        <taxon>lamiids</taxon>
        <taxon>Solanales</taxon>
        <taxon>Solanaceae</taxon>
        <taxon>Solanoideae</taxon>
        <taxon>Solaneae</taxon>
        <taxon>Solanum</taxon>
    </lineage>
</organism>
<sequence length="68" mass="7388">MANTNKYGDMGSSCLNPFFAWNCGVRPPLISKQYCTVVTHSNTRSIVGGPNSSNTILSNGHLLSHMLF</sequence>
<name>A0A0V0HAN4_SOLCH</name>
<proteinExistence type="predicted"/>
<dbReference type="AlphaFoldDB" id="A0A0V0HAN4"/>
<reference evidence="1" key="1">
    <citation type="submission" date="2015-12" db="EMBL/GenBank/DDBJ databases">
        <title>Gene expression during late stages of embryo sac development: a critical building block for successful pollen-pistil interactions.</title>
        <authorList>
            <person name="Liu Y."/>
            <person name="Joly V."/>
            <person name="Sabar M."/>
            <person name="Matton D.P."/>
        </authorList>
    </citation>
    <scope>NUCLEOTIDE SEQUENCE</scope>
</reference>
<dbReference type="EMBL" id="GEDG01022780">
    <property type="protein sequence ID" value="JAP17235.1"/>
    <property type="molecule type" value="Transcribed_RNA"/>
</dbReference>
<protein>
    <submittedName>
        <fullName evidence="1">Putative ovule protein</fullName>
    </submittedName>
</protein>
<accession>A0A0V0HAN4</accession>